<dbReference type="AlphaFoldDB" id="E7RDJ2"/>
<dbReference type="Proteomes" id="UP000003052">
    <property type="component" value="Unassembled WGS sequence"/>
</dbReference>
<dbReference type="Gene3D" id="3.40.30.10">
    <property type="entry name" value="Glutaredoxin"/>
    <property type="match status" value="1"/>
</dbReference>
<name>E7RDJ2_9BACL</name>
<evidence type="ECO:0000313" key="3">
    <source>
        <dbReference type="Proteomes" id="UP000003052"/>
    </source>
</evidence>
<evidence type="ECO:0000313" key="2">
    <source>
        <dbReference type="EMBL" id="EGA90996.1"/>
    </source>
</evidence>
<comment type="caution">
    <text evidence="2">The sequence shown here is derived from an EMBL/GenBank/DDBJ whole genome shotgun (WGS) entry which is preliminary data.</text>
</comment>
<dbReference type="RefSeq" id="WP_008428644.1">
    <property type="nucleotide sequence ID" value="NZ_AEPB01000008.1"/>
</dbReference>
<evidence type="ECO:0000259" key="1">
    <source>
        <dbReference type="Pfam" id="PF00462"/>
    </source>
</evidence>
<proteinExistence type="predicted"/>
<accession>E7RDJ2</accession>
<sequence>MLKSSSIRSKKRVLNAMLFILPGCTNCKKAESKLRELEISFQVYNIFEHRALFQSVPIKKKSQGLPLLKVEENYYSLAEILEWEKQEVNVCKK</sequence>
<dbReference type="EMBL" id="AEPB01000008">
    <property type="protein sequence ID" value="EGA90996.1"/>
    <property type="molecule type" value="Genomic_DNA"/>
</dbReference>
<organism evidence="2 3">
    <name type="scientific">Planococcus donghaensis MPA1U2</name>
    <dbReference type="NCBI Taxonomy" id="933115"/>
    <lineage>
        <taxon>Bacteria</taxon>
        <taxon>Bacillati</taxon>
        <taxon>Bacillota</taxon>
        <taxon>Bacilli</taxon>
        <taxon>Bacillales</taxon>
        <taxon>Caryophanaceae</taxon>
        <taxon>Planococcus</taxon>
    </lineage>
</organism>
<dbReference type="Pfam" id="PF00462">
    <property type="entry name" value="Glutaredoxin"/>
    <property type="match status" value="1"/>
</dbReference>
<reference evidence="2 3" key="1">
    <citation type="journal article" date="2011" name="J. Bacteriol.">
        <title>The Draft Genome of Planococcus donghaensis MPA1U2 Reveals Nonsporulation Pathways Controlled by a Conserved Spo0A Regulon.</title>
        <authorList>
            <person name="Pearson M.D."/>
            <person name="Noller H.F."/>
        </authorList>
    </citation>
    <scope>NUCLEOTIDE SEQUENCE [LARGE SCALE GENOMIC DNA]</scope>
    <source>
        <strain evidence="2 3">MPA1U2</strain>
    </source>
</reference>
<dbReference type="OrthoDB" id="2456431at2"/>
<gene>
    <name evidence="2" type="ORF">GPDM_02600</name>
</gene>
<feature type="domain" description="Glutaredoxin" evidence="1">
    <location>
        <begin position="17"/>
        <end position="69"/>
    </location>
</feature>
<dbReference type="SUPFAM" id="SSF52833">
    <property type="entry name" value="Thioredoxin-like"/>
    <property type="match status" value="1"/>
</dbReference>
<dbReference type="InterPro" id="IPR036249">
    <property type="entry name" value="Thioredoxin-like_sf"/>
</dbReference>
<dbReference type="InterPro" id="IPR002109">
    <property type="entry name" value="Glutaredoxin"/>
</dbReference>
<protein>
    <recommendedName>
        <fullName evidence="1">Glutaredoxin domain-containing protein</fullName>
    </recommendedName>
</protein>